<proteinExistence type="predicted"/>
<feature type="coiled-coil region" evidence="1">
    <location>
        <begin position="52"/>
        <end position="79"/>
    </location>
</feature>
<name>A0A1N7J5V8_9GAMM</name>
<accession>A0A1N7J5V8</accession>
<dbReference type="InterPro" id="IPR021109">
    <property type="entry name" value="Peptidase_aspartic_dom_sf"/>
</dbReference>
<dbReference type="InterPro" id="IPR008503">
    <property type="entry name" value="Asp_endopeptidase"/>
</dbReference>
<sequence>MRFYAVVIVAFLTSLTGCAHWPSAEHRNVTLDGVEVLLEQYCQPAQSSDSDFDDMQQSLKEQQQRLETLTHSIDRLAQRPVSQVPRPAPAPQCQPALMKATTDADNKVVVGATEWVFLSPPGRYLSARVDTGAETSSISARNIVRFERDGKRWVSFDLDTGNADNDIHLEVPLERNVLIRQASFDDVDRRPVVVFDVKLGDNLHQPTEFTLADRSRMSYPVLLGRSFLKDVAVVDVGQEFIHPRSKKR</sequence>
<dbReference type="Gene3D" id="2.40.70.10">
    <property type="entry name" value="Acid Proteases"/>
    <property type="match status" value="1"/>
</dbReference>
<dbReference type="PANTHER" id="PTHR38037">
    <property type="entry name" value="ZN_PROTEASE DOMAIN-CONTAINING PROTEIN"/>
    <property type="match status" value="1"/>
</dbReference>
<keyword evidence="2" id="KW-0732">Signal</keyword>
<feature type="chain" id="PRO_5011980855" evidence="2">
    <location>
        <begin position="20"/>
        <end position="248"/>
    </location>
</feature>
<dbReference type="AlphaFoldDB" id="A0A1N7J5V8"/>
<feature type="signal peptide" evidence="2">
    <location>
        <begin position="1"/>
        <end position="19"/>
    </location>
</feature>
<dbReference type="PROSITE" id="PS51257">
    <property type="entry name" value="PROKAR_LIPOPROTEIN"/>
    <property type="match status" value="1"/>
</dbReference>
<keyword evidence="5" id="KW-1185">Reference proteome</keyword>
<evidence type="ECO:0000256" key="2">
    <source>
        <dbReference type="SAM" id="SignalP"/>
    </source>
</evidence>
<gene>
    <name evidence="4" type="ORF">SAMN05421686_101390</name>
</gene>
<keyword evidence="1" id="KW-0175">Coiled coil</keyword>
<feature type="domain" description="Retropepsin-like aspartic endopeptidase" evidence="3">
    <location>
        <begin position="109"/>
        <end position="244"/>
    </location>
</feature>
<evidence type="ECO:0000313" key="5">
    <source>
        <dbReference type="Proteomes" id="UP000185639"/>
    </source>
</evidence>
<evidence type="ECO:0000256" key="1">
    <source>
        <dbReference type="SAM" id="Coils"/>
    </source>
</evidence>
<protein>
    <submittedName>
        <fullName evidence="4">Uncharacterized conserved protein</fullName>
    </submittedName>
</protein>
<organism evidence="4 5">
    <name type="scientific">Thalassolituus maritimus</name>
    <dbReference type="NCBI Taxonomy" id="484498"/>
    <lineage>
        <taxon>Bacteria</taxon>
        <taxon>Pseudomonadati</taxon>
        <taxon>Pseudomonadota</taxon>
        <taxon>Gammaproteobacteria</taxon>
        <taxon>Oceanospirillales</taxon>
        <taxon>Oceanospirillaceae</taxon>
        <taxon>Thalassolituus</taxon>
    </lineage>
</organism>
<dbReference type="Proteomes" id="UP000185639">
    <property type="component" value="Unassembled WGS sequence"/>
</dbReference>
<dbReference type="STRING" id="484498.SAMN05421686_101390"/>
<dbReference type="SUPFAM" id="SSF50630">
    <property type="entry name" value="Acid proteases"/>
    <property type="match status" value="1"/>
</dbReference>
<dbReference type="PANTHER" id="PTHR38037:SF2">
    <property type="entry name" value="ATP-DEPENDENT ZINC PROTEASE DOMAIN-CONTAINING PROTEIN-RELATED"/>
    <property type="match status" value="1"/>
</dbReference>
<evidence type="ECO:0000313" key="4">
    <source>
        <dbReference type="EMBL" id="SIS44689.1"/>
    </source>
</evidence>
<dbReference type="EMBL" id="FTOH01000001">
    <property type="protein sequence ID" value="SIS44689.1"/>
    <property type="molecule type" value="Genomic_DNA"/>
</dbReference>
<dbReference type="Pfam" id="PF05618">
    <property type="entry name" value="Zn_protease"/>
    <property type="match status" value="1"/>
</dbReference>
<reference evidence="5" key="1">
    <citation type="submission" date="2017-01" db="EMBL/GenBank/DDBJ databases">
        <authorList>
            <person name="Varghese N."/>
            <person name="Submissions S."/>
        </authorList>
    </citation>
    <scope>NUCLEOTIDE SEQUENCE [LARGE SCALE GENOMIC DNA]</scope>
    <source>
        <strain evidence="5">DSM 24913</strain>
    </source>
</reference>
<evidence type="ECO:0000259" key="3">
    <source>
        <dbReference type="Pfam" id="PF05618"/>
    </source>
</evidence>